<reference evidence="1 2" key="1">
    <citation type="journal article" date="2013" name="PLoS ONE">
        <title>Comparative Genomic Characterization of Three Streptococcus parauberis Strains in Fish Pathogen, as Assessed by Wide-Genome Analyses.</title>
        <authorList>
            <person name="Nho S.W."/>
            <person name="Hikima J."/>
            <person name="Park S.B."/>
            <person name="Jang H.B."/>
            <person name="Cha I.S."/>
            <person name="Yasuike M."/>
            <person name="Nakamura Y."/>
            <person name="Fujiwara A."/>
            <person name="Sano M."/>
            <person name="Kanai K."/>
            <person name="Kondo H."/>
            <person name="Hirono I."/>
            <person name="Takeyama H."/>
            <person name="Aoki T."/>
            <person name="Jung T.S."/>
        </authorList>
    </citation>
    <scope>NUCLEOTIDE SEQUENCE [LARGE SCALE GENOMIC DNA]</scope>
    <source>
        <strain evidence="1 2">KRS-02083</strain>
    </source>
</reference>
<organism evidence="1 2">
    <name type="scientific">Streptococcus parauberis KRS-02083</name>
    <dbReference type="NCBI Taxonomy" id="1207545"/>
    <lineage>
        <taxon>Bacteria</taxon>
        <taxon>Bacillati</taxon>
        <taxon>Bacillota</taxon>
        <taxon>Bacilli</taxon>
        <taxon>Lactobacillales</taxon>
        <taxon>Streptococcaceae</taxon>
        <taxon>Streptococcus</taxon>
    </lineage>
</organism>
<name>A0ABN0IPS8_9STRE</name>
<comment type="caution">
    <text evidence="1">The sequence shown here is derived from an EMBL/GenBank/DDBJ whole genome shotgun (WGS) entry which is preliminary data.</text>
</comment>
<protein>
    <submittedName>
        <fullName evidence="1">Uncharacterized protein</fullName>
    </submittedName>
</protein>
<evidence type="ECO:0000313" key="1">
    <source>
        <dbReference type="EMBL" id="EMG24810.1"/>
    </source>
</evidence>
<sequence length="155" mass="18191">MDYTGKTISIRTTFEEDFTGNNFLAMLKFFSDKQQVSISESSWDRLKILRKDKQGNKFLDKPLSLNALKKIIKDYNIELLFGPKDEQYYQVIMVSPGIIDLERSVNQIIVDLTDPNKMYLIFHSLIKNRNNMSFEEKLAYYKEKSRSEAKSLRGK</sequence>
<evidence type="ECO:0000313" key="2">
    <source>
        <dbReference type="Proteomes" id="UP000011769"/>
    </source>
</evidence>
<gene>
    <name evidence="1" type="ORF">SPJ1_1681</name>
</gene>
<dbReference type="EMBL" id="ALYM01000006">
    <property type="protein sequence ID" value="EMG24810.1"/>
    <property type="molecule type" value="Genomic_DNA"/>
</dbReference>
<dbReference type="Proteomes" id="UP000011769">
    <property type="component" value="Unassembled WGS sequence"/>
</dbReference>
<keyword evidence="2" id="KW-1185">Reference proteome</keyword>
<proteinExistence type="predicted"/>
<dbReference type="RefSeq" id="WP_004235200.1">
    <property type="nucleotide sequence ID" value="NZ_ALYM01000006.1"/>
</dbReference>
<accession>A0ABN0IPS8</accession>